<dbReference type="InterPro" id="IPR001283">
    <property type="entry name" value="CRISP-related"/>
</dbReference>
<dbReference type="InterPro" id="IPR003582">
    <property type="entry name" value="ShKT_dom"/>
</dbReference>
<dbReference type="SUPFAM" id="SSF55797">
    <property type="entry name" value="PR-1-like"/>
    <property type="match status" value="1"/>
</dbReference>
<dbReference type="AlphaFoldDB" id="A0A091QIN3"/>
<dbReference type="Proteomes" id="UP000053001">
    <property type="component" value="Unassembled WGS sequence"/>
</dbReference>
<dbReference type="SMART" id="SM00198">
    <property type="entry name" value="SCP"/>
    <property type="match status" value="1"/>
</dbReference>
<dbReference type="Pfam" id="PF08562">
    <property type="entry name" value="Crisp"/>
    <property type="match status" value="1"/>
</dbReference>
<organism evidence="5 6">
    <name type="scientific">Leptosomus discolor</name>
    <name type="common">Madagascar cuckoo roller</name>
    <name type="synonym">Cuculus discolor</name>
    <dbReference type="NCBI Taxonomy" id="188344"/>
    <lineage>
        <taxon>Eukaryota</taxon>
        <taxon>Metazoa</taxon>
        <taxon>Chordata</taxon>
        <taxon>Craniata</taxon>
        <taxon>Vertebrata</taxon>
        <taxon>Euteleostomi</taxon>
        <taxon>Archelosauria</taxon>
        <taxon>Archosauria</taxon>
        <taxon>Dinosauria</taxon>
        <taxon>Saurischia</taxon>
        <taxon>Theropoda</taxon>
        <taxon>Coelurosauria</taxon>
        <taxon>Aves</taxon>
        <taxon>Neognathae</taxon>
        <taxon>Neoaves</taxon>
        <taxon>Telluraves</taxon>
        <taxon>Coraciimorphae</taxon>
        <taxon>Coraciiformes</taxon>
        <taxon>Leptosomidae</taxon>
        <taxon>Leptosomus</taxon>
    </lineage>
</organism>
<gene>
    <name evidence="5" type="ORF">N330_04787</name>
</gene>
<dbReference type="PRINTS" id="PR00838">
    <property type="entry name" value="V5ALLERGEN"/>
</dbReference>
<keyword evidence="6" id="KW-1185">Reference proteome</keyword>
<feature type="non-terminal residue" evidence="5">
    <location>
        <position position="1"/>
    </location>
</feature>
<dbReference type="InterPro" id="IPR014044">
    <property type="entry name" value="CAP_dom"/>
</dbReference>
<dbReference type="Gene3D" id="1.10.10.740">
    <property type="entry name" value="Crisp domain"/>
    <property type="match status" value="1"/>
</dbReference>
<comment type="similarity">
    <text evidence="1">Belongs to the CRISP family.</text>
</comment>
<dbReference type="Gene3D" id="3.40.33.10">
    <property type="entry name" value="CAP"/>
    <property type="match status" value="1"/>
</dbReference>
<proteinExistence type="inferred from homology"/>
<dbReference type="FunFam" id="3.40.33.10:FF:000005">
    <property type="entry name" value="Cysteine-rich secretory protein 2"/>
    <property type="match status" value="1"/>
</dbReference>
<evidence type="ECO:0000313" key="5">
    <source>
        <dbReference type="EMBL" id="KFQ09359.1"/>
    </source>
</evidence>
<dbReference type="PROSITE" id="PS51670">
    <property type="entry name" value="SHKT"/>
    <property type="match status" value="1"/>
</dbReference>
<dbReference type="PANTHER" id="PTHR10334">
    <property type="entry name" value="CYSTEINE-RICH SECRETORY PROTEIN-RELATED"/>
    <property type="match status" value="1"/>
</dbReference>
<evidence type="ECO:0000259" key="4">
    <source>
        <dbReference type="PROSITE" id="PS51670"/>
    </source>
</evidence>
<evidence type="ECO:0000313" key="6">
    <source>
        <dbReference type="Proteomes" id="UP000053001"/>
    </source>
</evidence>
<dbReference type="PRINTS" id="PR00837">
    <property type="entry name" value="V5TPXLIKE"/>
</dbReference>
<dbReference type="Pfam" id="PF00188">
    <property type="entry name" value="CAP"/>
    <property type="match status" value="1"/>
</dbReference>
<evidence type="ECO:0000256" key="3">
    <source>
        <dbReference type="PROSITE-ProRule" id="PRU01005"/>
    </source>
</evidence>
<accession>A0A091QIN3</accession>
<feature type="domain" description="ShKT" evidence="4">
    <location>
        <begin position="173"/>
        <end position="206"/>
    </location>
</feature>
<feature type="non-terminal residue" evidence="5">
    <location>
        <position position="211"/>
    </location>
</feature>
<reference evidence="5 6" key="1">
    <citation type="submission" date="2014-04" db="EMBL/GenBank/DDBJ databases">
        <title>Genome evolution of avian class.</title>
        <authorList>
            <person name="Zhang G."/>
            <person name="Li C."/>
        </authorList>
    </citation>
    <scope>NUCLEOTIDE SEQUENCE [LARGE SCALE GENOMIC DNA]</scope>
    <source>
        <strain evidence="5">BGI_N330</strain>
    </source>
</reference>
<protein>
    <submittedName>
        <fullName evidence="5">Cysteine-rich venom protein ophanin</fullName>
    </submittedName>
</protein>
<dbReference type="EMBL" id="KK676538">
    <property type="protein sequence ID" value="KFQ09359.1"/>
    <property type="molecule type" value="Genomic_DNA"/>
</dbReference>
<dbReference type="SUPFAM" id="SSF57546">
    <property type="entry name" value="Crisp domain-like"/>
    <property type="match status" value="1"/>
</dbReference>
<evidence type="ECO:0000256" key="2">
    <source>
        <dbReference type="ARBA" id="ARBA00023157"/>
    </source>
</evidence>
<dbReference type="PhylomeDB" id="A0A091QIN3"/>
<dbReference type="InterPro" id="IPR042076">
    <property type="entry name" value="Crisp-like_dom"/>
</dbReference>
<dbReference type="InterPro" id="IPR035940">
    <property type="entry name" value="CAP_sf"/>
</dbReference>
<dbReference type="InterPro" id="IPR013871">
    <property type="entry name" value="Cysteine_rich_secretory"/>
</dbReference>
<sequence>KLQDQNEILDQHNEIRRSVTPTAANMVKMVWSEKAAEMAQKWADKCEMTFSPSKERVLNGVVCGENVLMSSNQRTWPEIIAVWQSQSSNFKYGRGATTKNADIENYTQMIWYNSYQIGCAVAHCPTKTFKYFYVCEYCPAGNNPMQIDTPYKSGPQCADCPGHCDRGLCTNPCKYYNFFANCESLKNSLGCDNALVKDKCSASCRCTTEII</sequence>
<keyword evidence="2 3" id="KW-1015">Disulfide bond</keyword>
<dbReference type="InterPro" id="IPR002413">
    <property type="entry name" value="V5_allergen-like"/>
</dbReference>
<name>A0A091QIN3_LEPDC</name>
<feature type="disulfide bond" evidence="3">
    <location>
        <begin position="182"/>
        <end position="200"/>
    </location>
</feature>
<dbReference type="FunFam" id="1.10.10.740:FF:000001">
    <property type="entry name" value="Cysteine-rich secretory protein 2"/>
    <property type="match status" value="1"/>
</dbReference>
<comment type="caution">
    <text evidence="3">Lacks conserved residue(s) required for the propagation of feature annotation.</text>
</comment>
<evidence type="ECO:0000256" key="1">
    <source>
        <dbReference type="ARBA" id="ARBA00009923"/>
    </source>
</evidence>
<feature type="disulfide bond" evidence="3">
    <location>
        <begin position="191"/>
        <end position="204"/>
    </location>
</feature>